<dbReference type="InterPro" id="IPR009097">
    <property type="entry name" value="Cyclic_Pdiesterase"/>
</dbReference>
<evidence type="ECO:0000256" key="1">
    <source>
        <dbReference type="ARBA" id="ARBA00022801"/>
    </source>
</evidence>
<comment type="similarity">
    <text evidence="2">Belongs to the 2H phosphoesterase superfamily. ThpR family.</text>
</comment>
<dbReference type="GO" id="GO:0008664">
    <property type="term" value="F:RNA 2',3'-cyclic 3'-phosphodiesterase activity"/>
    <property type="evidence" value="ECO:0007669"/>
    <property type="project" value="UniProtKB-EC"/>
</dbReference>
<comment type="caution">
    <text evidence="3">The sequence shown here is derived from an EMBL/GenBank/DDBJ whole genome shotgun (WGS) entry which is preliminary data.</text>
</comment>
<sequence>MRLFVSIDLPDDFAAEVEQVQAQFADATGLNFTDPEQAHVTLKFLGDVNQGELPRVKNAVQRAIEKSGVGPFEATYDGVGVFPDIGYIKVLWLGVSEGGEQMTALHEAIEREVTRLGFDPEDHDFTPHVTLARMEHAGGKELVQENVEELDPTVGTTEVTEIRLTESVLTDEGPEYSTVESFALE</sequence>
<dbReference type="AlphaFoldDB" id="A0ABD5Q7D7"/>
<dbReference type="Gene3D" id="3.90.1140.10">
    <property type="entry name" value="Cyclic phosphodiesterase"/>
    <property type="match status" value="1"/>
</dbReference>
<gene>
    <name evidence="3" type="primary">thpR</name>
    <name evidence="3" type="ORF">ACFO9K_19240</name>
</gene>
<dbReference type="Pfam" id="PF13563">
    <property type="entry name" value="2_5_RNA_ligase2"/>
    <property type="match status" value="1"/>
</dbReference>
<evidence type="ECO:0000256" key="2">
    <source>
        <dbReference type="HAMAP-Rule" id="MF_01940"/>
    </source>
</evidence>
<reference evidence="3 4" key="1">
    <citation type="journal article" date="2019" name="Int. J. Syst. Evol. Microbiol.">
        <title>The Global Catalogue of Microorganisms (GCM) 10K type strain sequencing project: providing services to taxonomists for standard genome sequencing and annotation.</title>
        <authorList>
            <consortium name="The Broad Institute Genomics Platform"/>
            <consortium name="The Broad Institute Genome Sequencing Center for Infectious Disease"/>
            <person name="Wu L."/>
            <person name="Ma J."/>
        </authorList>
    </citation>
    <scope>NUCLEOTIDE SEQUENCE [LARGE SCALE GENOMIC DNA]</scope>
    <source>
        <strain evidence="3 4">XZYJ18</strain>
    </source>
</reference>
<feature type="active site" description="Proton acceptor" evidence="2">
    <location>
        <position position="128"/>
    </location>
</feature>
<accession>A0ABD5Q7D7</accession>
<dbReference type="NCBIfam" id="TIGR02258">
    <property type="entry name" value="2_5_ligase"/>
    <property type="match status" value="1"/>
</dbReference>
<dbReference type="Proteomes" id="UP001595945">
    <property type="component" value="Unassembled WGS sequence"/>
</dbReference>
<dbReference type="RefSeq" id="WP_254268000.1">
    <property type="nucleotide sequence ID" value="NZ_CP100400.1"/>
</dbReference>
<dbReference type="PANTHER" id="PTHR35561:SF1">
    <property type="entry name" value="RNA 2',3'-CYCLIC PHOSPHODIESTERASE"/>
    <property type="match status" value="1"/>
</dbReference>
<feature type="short sequence motif" description="HXTX 1" evidence="2">
    <location>
        <begin position="39"/>
        <end position="42"/>
    </location>
</feature>
<dbReference type="SUPFAM" id="SSF55144">
    <property type="entry name" value="LigT-like"/>
    <property type="match status" value="1"/>
</dbReference>
<protein>
    <recommendedName>
        <fullName evidence="2">RNA 2',3'-cyclic phosphodiesterase</fullName>
        <shortName evidence="2">RNA 2',3'-CPDase</shortName>
        <ecNumber evidence="2">3.1.4.58</ecNumber>
    </recommendedName>
</protein>
<feature type="active site" description="Proton donor" evidence="2">
    <location>
        <position position="39"/>
    </location>
</feature>
<dbReference type="EC" id="3.1.4.58" evidence="2"/>
<evidence type="ECO:0000313" key="3">
    <source>
        <dbReference type="EMBL" id="MFC4826396.1"/>
    </source>
</evidence>
<evidence type="ECO:0000313" key="4">
    <source>
        <dbReference type="Proteomes" id="UP001595945"/>
    </source>
</evidence>
<dbReference type="InterPro" id="IPR004175">
    <property type="entry name" value="RNA_CPDase"/>
</dbReference>
<organism evidence="3 4">
    <name type="scientific">Halorussus aquaticus</name>
    <dbReference type="NCBI Taxonomy" id="2953748"/>
    <lineage>
        <taxon>Archaea</taxon>
        <taxon>Methanobacteriati</taxon>
        <taxon>Methanobacteriota</taxon>
        <taxon>Stenosarchaea group</taxon>
        <taxon>Halobacteria</taxon>
        <taxon>Halobacteriales</taxon>
        <taxon>Haladaptataceae</taxon>
        <taxon>Halorussus</taxon>
    </lineage>
</organism>
<dbReference type="PANTHER" id="PTHR35561">
    <property type="entry name" value="RNA 2',3'-CYCLIC PHOSPHODIESTERASE"/>
    <property type="match status" value="1"/>
</dbReference>
<dbReference type="GeneID" id="73046507"/>
<feature type="short sequence motif" description="HXTX 2" evidence="2">
    <location>
        <begin position="128"/>
        <end position="131"/>
    </location>
</feature>
<dbReference type="HAMAP" id="MF_01940">
    <property type="entry name" value="RNA_CPDase"/>
    <property type="match status" value="1"/>
</dbReference>
<name>A0ABD5Q7D7_9EURY</name>
<dbReference type="EMBL" id="JBHSHT010000002">
    <property type="protein sequence ID" value="MFC4826396.1"/>
    <property type="molecule type" value="Genomic_DNA"/>
</dbReference>
<comment type="function">
    <text evidence="2">Hydrolyzes RNA 2',3'-cyclic phosphodiester to an RNA 2'-phosphomonoester.</text>
</comment>
<comment type="catalytic activity">
    <reaction evidence="2">
        <text>a 3'-end 2',3'-cyclophospho-ribonucleotide-RNA + H2O = a 3'-end 2'-phospho-ribonucleotide-RNA + H(+)</text>
        <dbReference type="Rhea" id="RHEA:11828"/>
        <dbReference type="Rhea" id="RHEA-COMP:10464"/>
        <dbReference type="Rhea" id="RHEA-COMP:17353"/>
        <dbReference type="ChEBI" id="CHEBI:15377"/>
        <dbReference type="ChEBI" id="CHEBI:15378"/>
        <dbReference type="ChEBI" id="CHEBI:83064"/>
        <dbReference type="ChEBI" id="CHEBI:173113"/>
        <dbReference type="EC" id="3.1.4.58"/>
    </reaction>
</comment>
<keyword evidence="1 2" id="KW-0378">Hydrolase</keyword>
<proteinExistence type="inferred from homology"/>
<keyword evidence="4" id="KW-1185">Reference proteome</keyword>